<feature type="transmembrane region" description="Helical" evidence="1">
    <location>
        <begin position="200"/>
        <end position="220"/>
    </location>
</feature>
<feature type="transmembrane region" description="Helical" evidence="1">
    <location>
        <begin position="63"/>
        <end position="83"/>
    </location>
</feature>
<feature type="transmembrane region" description="Helical" evidence="1">
    <location>
        <begin position="104"/>
        <end position="128"/>
    </location>
</feature>
<dbReference type="RefSeq" id="WP_379235658.1">
    <property type="nucleotide sequence ID" value="NZ_JBHSTE010000004.1"/>
</dbReference>
<dbReference type="Pfam" id="PF05975">
    <property type="entry name" value="EcsB"/>
    <property type="match status" value="1"/>
</dbReference>
<feature type="transmembrane region" description="Helical" evidence="1">
    <location>
        <begin position="293"/>
        <end position="326"/>
    </location>
</feature>
<feature type="transmembrane region" description="Helical" evidence="1">
    <location>
        <begin position="140"/>
        <end position="161"/>
    </location>
</feature>
<dbReference type="EMBL" id="JBHSTE010000004">
    <property type="protein sequence ID" value="MFC6333808.1"/>
    <property type="molecule type" value="Genomic_DNA"/>
</dbReference>
<dbReference type="Proteomes" id="UP001596233">
    <property type="component" value="Unassembled WGS sequence"/>
</dbReference>
<evidence type="ECO:0000256" key="1">
    <source>
        <dbReference type="SAM" id="Phobius"/>
    </source>
</evidence>
<evidence type="ECO:0000313" key="3">
    <source>
        <dbReference type="Proteomes" id="UP001596233"/>
    </source>
</evidence>
<protein>
    <submittedName>
        <fullName evidence="2">ABC transporter permease</fullName>
    </submittedName>
</protein>
<feature type="transmembrane region" description="Helical" evidence="1">
    <location>
        <begin position="31"/>
        <end position="51"/>
    </location>
</feature>
<name>A0ABW1V5N8_9BACL</name>
<feature type="transmembrane region" description="Helical" evidence="1">
    <location>
        <begin position="173"/>
        <end position="194"/>
    </location>
</feature>
<keyword evidence="3" id="KW-1185">Reference proteome</keyword>
<accession>A0ABW1V5N8</accession>
<keyword evidence="1" id="KW-1133">Transmembrane helix</keyword>
<reference evidence="3" key="1">
    <citation type="journal article" date="2019" name="Int. J. Syst. Evol. Microbiol.">
        <title>The Global Catalogue of Microorganisms (GCM) 10K type strain sequencing project: providing services to taxonomists for standard genome sequencing and annotation.</title>
        <authorList>
            <consortium name="The Broad Institute Genomics Platform"/>
            <consortium name="The Broad Institute Genome Sequencing Center for Infectious Disease"/>
            <person name="Wu L."/>
            <person name="Ma J."/>
        </authorList>
    </citation>
    <scope>NUCLEOTIDE SEQUENCE [LARGE SCALE GENOMIC DNA]</scope>
    <source>
        <strain evidence="3">PCU 280</strain>
    </source>
</reference>
<proteinExistence type="predicted"/>
<gene>
    <name evidence="2" type="ORF">ACFP56_14360</name>
</gene>
<dbReference type="InterPro" id="IPR010288">
    <property type="entry name" value="EcsB_ABC"/>
</dbReference>
<keyword evidence="1" id="KW-0472">Membrane</keyword>
<sequence>MLTPAKLFWIRLKQHYVYIGKSLRTTTDWTVWLYIIVPALFIFSGLYIELWTKLPNWSYSLRWDFILIAMFSFIFSAQVHIGVDEADRLVLLQHRSWMIRLKRYGYMYSALIMMIRLLLVFLLLLPFLLGTSAIQQTDMLLLLLYSAVAGFLLLTLNHYFVQAGKWRRKLVRALQRSMLLGAVYVLPVYGYIALFWGQTYMLAVFAALLILTLLMLYRYMTTPFHYPQQLQEEQSKRAGFTGILLSQVEEKRASKRLKRPWVFRSSQRLFKSSHAAAVITELRVKALLRSLPLLQVWLLMLAAGSYAIILVGGSGGWVVVAGLLILKRTWLKLQWEQWVSSEYLALYVKNQSGAYKLSQHVLTVPDLLVWIIVALICSL</sequence>
<evidence type="ECO:0000313" key="2">
    <source>
        <dbReference type="EMBL" id="MFC6333808.1"/>
    </source>
</evidence>
<keyword evidence="1" id="KW-0812">Transmembrane</keyword>
<organism evidence="2 3">
    <name type="scientific">Paenibacillus septentrionalis</name>
    <dbReference type="NCBI Taxonomy" id="429342"/>
    <lineage>
        <taxon>Bacteria</taxon>
        <taxon>Bacillati</taxon>
        <taxon>Bacillota</taxon>
        <taxon>Bacilli</taxon>
        <taxon>Bacillales</taxon>
        <taxon>Paenibacillaceae</taxon>
        <taxon>Paenibacillus</taxon>
    </lineage>
</organism>
<comment type="caution">
    <text evidence="2">The sequence shown here is derived from an EMBL/GenBank/DDBJ whole genome shotgun (WGS) entry which is preliminary data.</text>
</comment>